<evidence type="ECO:0000313" key="3">
    <source>
        <dbReference type="Proteomes" id="UP001501459"/>
    </source>
</evidence>
<keyword evidence="3" id="KW-1185">Reference proteome</keyword>
<reference evidence="2 3" key="1">
    <citation type="journal article" date="2019" name="Int. J. Syst. Evol. Microbiol.">
        <title>The Global Catalogue of Microorganisms (GCM) 10K type strain sequencing project: providing services to taxonomists for standard genome sequencing and annotation.</title>
        <authorList>
            <consortium name="The Broad Institute Genomics Platform"/>
            <consortium name="The Broad Institute Genome Sequencing Center for Infectious Disease"/>
            <person name="Wu L."/>
            <person name="Ma J."/>
        </authorList>
    </citation>
    <scope>NUCLEOTIDE SEQUENCE [LARGE SCALE GENOMIC DNA]</scope>
    <source>
        <strain evidence="2 3">JCM 12149</strain>
    </source>
</reference>
<protein>
    <recommendedName>
        <fullName evidence="4">Cytochrome c oxidase subunit 2A</fullName>
    </recommendedName>
</protein>
<proteinExistence type="predicted"/>
<evidence type="ECO:0008006" key="4">
    <source>
        <dbReference type="Google" id="ProtNLM"/>
    </source>
</evidence>
<keyword evidence="1" id="KW-0472">Membrane</keyword>
<dbReference type="EMBL" id="BAAADM010000010">
    <property type="protein sequence ID" value="GAA0431870.1"/>
    <property type="molecule type" value="Genomic_DNA"/>
</dbReference>
<sequence>MSQNKPDKETSDHASYSLKGTFISVMLVGAFIIVSWAGVYGLFISR</sequence>
<dbReference type="Pfam" id="PF08113">
    <property type="entry name" value="CoxIIa"/>
    <property type="match status" value="1"/>
</dbReference>
<name>A0ABN0Z487_9BACI</name>
<dbReference type="RefSeq" id="WP_343751035.1">
    <property type="nucleotide sequence ID" value="NZ_BAAADM010000010.1"/>
</dbReference>
<keyword evidence="1" id="KW-1133">Transmembrane helix</keyword>
<evidence type="ECO:0000256" key="1">
    <source>
        <dbReference type="SAM" id="Phobius"/>
    </source>
</evidence>
<dbReference type="InterPro" id="IPR012538">
    <property type="entry name" value="Cyt_c_oxidase_su2a"/>
</dbReference>
<evidence type="ECO:0000313" key="2">
    <source>
        <dbReference type="EMBL" id="GAA0431870.1"/>
    </source>
</evidence>
<accession>A0ABN0Z487</accession>
<keyword evidence="1" id="KW-0812">Transmembrane</keyword>
<gene>
    <name evidence="2" type="ORF">GCM10008983_05570</name>
</gene>
<dbReference type="Proteomes" id="UP001501459">
    <property type="component" value="Unassembled WGS sequence"/>
</dbReference>
<organism evidence="2 3">
    <name type="scientific">Lentibacillus halophilus</name>
    <dbReference type="NCBI Taxonomy" id="295065"/>
    <lineage>
        <taxon>Bacteria</taxon>
        <taxon>Bacillati</taxon>
        <taxon>Bacillota</taxon>
        <taxon>Bacilli</taxon>
        <taxon>Bacillales</taxon>
        <taxon>Bacillaceae</taxon>
        <taxon>Lentibacillus</taxon>
    </lineage>
</organism>
<feature type="transmembrane region" description="Helical" evidence="1">
    <location>
        <begin position="20"/>
        <end position="43"/>
    </location>
</feature>
<comment type="caution">
    <text evidence="2">The sequence shown here is derived from an EMBL/GenBank/DDBJ whole genome shotgun (WGS) entry which is preliminary data.</text>
</comment>